<evidence type="ECO:0000256" key="1">
    <source>
        <dbReference type="SAM" id="Coils"/>
    </source>
</evidence>
<keyword evidence="3" id="KW-1185">Reference proteome</keyword>
<accession>A0A0A1UDC8</accession>
<gene>
    <name evidence="2" type="ORF">EIN_047310</name>
</gene>
<sequence length="158" mass="18320">MDNIISIPLEEYISLQLVHNKLKSVRQQNESLLQEKETCRLEIQDIQNKIILQQEMIQHTTCKLAKLRKECEVEKQKIGLMTQLPREEPLVYKVNKTCCKIDSCDSEEVLVKPRICINPESYDTQDDTDSLFSSPQLTNETSAYRLRNGLPRPSQSLL</sequence>
<organism evidence="2 3">
    <name type="scientific">Entamoeba invadens IP1</name>
    <dbReference type="NCBI Taxonomy" id="370355"/>
    <lineage>
        <taxon>Eukaryota</taxon>
        <taxon>Amoebozoa</taxon>
        <taxon>Evosea</taxon>
        <taxon>Archamoebae</taxon>
        <taxon>Mastigamoebida</taxon>
        <taxon>Entamoebidae</taxon>
        <taxon>Entamoeba</taxon>
    </lineage>
</organism>
<dbReference type="GeneID" id="14893467"/>
<dbReference type="RefSeq" id="XP_004261209.1">
    <property type="nucleotide sequence ID" value="XM_004261161.1"/>
</dbReference>
<protein>
    <submittedName>
        <fullName evidence="2">Uncharacterized protein</fullName>
    </submittedName>
</protein>
<dbReference type="KEGG" id="eiv:EIN_047310"/>
<evidence type="ECO:0000313" key="2">
    <source>
        <dbReference type="EMBL" id="ELP94438.1"/>
    </source>
</evidence>
<keyword evidence="1" id="KW-0175">Coiled coil</keyword>
<dbReference type="AlphaFoldDB" id="A0A0A1UDC8"/>
<dbReference type="EMBL" id="KB206215">
    <property type="protein sequence ID" value="ELP94438.1"/>
    <property type="molecule type" value="Genomic_DNA"/>
</dbReference>
<evidence type="ECO:0000313" key="3">
    <source>
        <dbReference type="Proteomes" id="UP000014680"/>
    </source>
</evidence>
<feature type="coiled-coil region" evidence="1">
    <location>
        <begin position="15"/>
        <end position="77"/>
    </location>
</feature>
<reference evidence="2 3" key="1">
    <citation type="submission" date="2012-10" db="EMBL/GenBank/DDBJ databases">
        <authorList>
            <person name="Zafar N."/>
            <person name="Inman J."/>
            <person name="Hall N."/>
            <person name="Lorenzi H."/>
            <person name="Caler E."/>
        </authorList>
    </citation>
    <scope>NUCLEOTIDE SEQUENCE [LARGE SCALE GENOMIC DNA]</scope>
    <source>
        <strain evidence="2 3">IP1</strain>
    </source>
</reference>
<name>A0A0A1UDC8_ENTIV</name>
<dbReference type="Proteomes" id="UP000014680">
    <property type="component" value="Unassembled WGS sequence"/>
</dbReference>
<proteinExistence type="predicted"/>
<dbReference type="VEuPathDB" id="AmoebaDB:EIN_047310"/>